<gene>
    <name evidence="1" type="ORF">DICVIV_02040</name>
</gene>
<dbReference type="AlphaFoldDB" id="A0A0D8Y6Z8"/>
<evidence type="ECO:0000313" key="2">
    <source>
        <dbReference type="Proteomes" id="UP000053766"/>
    </source>
</evidence>
<sequence>MFLETTPKCCRPIYDNQAIDAFGFLRRHRRRFFMRFFLPYSVMKSISATEKTQSKHCCKAAKSLCSISESCGSENSTTL</sequence>
<proteinExistence type="predicted"/>
<evidence type="ECO:0000313" key="1">
    <source>
        <dbReference type="EMBL" id="KJH51729.1"/>
    </source>
</evidence>
<reference evidence="1 2" key="1">
    <citation type="submission" date="2013-11" db="EMBL/GenBank/DDBJ databases">
        <title>Draft genome of the bovine lungworm Dictyocaulus viviparus.</title>
        <authorList>
            <person name="Mitreva M."/>
        </authorList>
    </citation>
    <scope>NUCLEOTIDE SEQUENCE [LARGE SCALE GENOMIC DNA]</scope>
    <source>
        <strain evidence="1 2">HannoverDv2000</strain>
    </source>
</reference>
<organism evidence="1 2">
    <name type="scientific">Dictyocaulus viviparus</name>
    <name type="common">Bovine lungworm</name>
    <dbReference type="NCBI Taxonomy" id="29172"/>
    <lineage>
        <taxon>Eukaryota</taxon>
        <taxon>Metazoa</taxon>
        <taxon>Ecdysozoa</taxon>
        <taxon>Nematoda</taxon>
        <taxon>Chromadorea</taxon>
        <taxon>Rhabditida</taxon>
        <taxon>Rhabditina</taxon>
        <taxon>Rhabditomorpha</taxon>
        <taxon>Strongyloidea</taxon>
        <taxon>Metastrongylidae</taxon>
        <taxon>Dictyocaulus</taxon>
    </lineage>
</organism>
<dbReference type="EMBL" id="KN716177">
    <property type="protein sequence ID" value="KJH51729.1"/>
    <property type="molecule type" value="Genomic_DNA"/>
</dbReference>
<dbReference type="Proteomes" id="UP000053766">
    <property type="component" value="Unassembled WGS sequence"/>
</dbReference>
<keyword evidence="2" id="KW-1185">Reference proteome</keyword>
<accession>A0A0D8Y6Z8</accession>
<protein>
    <submittedName>
        <fullName evidence="1">Uncharacterized protein</fullName>
    </submittedName>
</protein>
<name>A0A0D8Y6Z8_DICVI</name>
<reference evidence="2" key="2">
    <citation type="journal article" date="2016" name="Sci. Rep.">
        <title>Dictyocaulus viviparus genome, variome and transcriptome elucidate lungworm biology and support future intervention.</title>
        <authorList>
            <person name="McNulty S.N."/>
            <person name="Strube C."/>
            <person name="Rosa B.A."/>
            <person name="Martin J.C."/>
            <person name="Tyagi R."/>
            <person name="Choi Y.J."/>
            <person name="Wang Q."/>
            <person name="Hallsworth Pepin K."/>
            <person name="Zhang X."/>
            <person name="Ozersky P."/>
            <person name="Wilson R.K."/>
            <person name="Sternberg P.W."/>
            <person name="Gasser R.B."/>
            <person name="Mitreva M."/>
        </authorList>
    </citation>
    <scope>NUCLEOTIDE SEQUENCE [LARGE SCALE GENOMIC DNA]</scope>
    <source>
        <strain evidence="2">HannoverDv2000</strain>
    </source>
</reference>